<dbReference type="Pfam" id="PF24583">
    <property type="entry name" value="DUF7610"/>
    <property type="match status" value="1"/>
</dbReference>
<dbReference type="AlphaFoldDB" id="A0AAV9AB46"/>
<dbReference type="InterPro" id="IPR056029">
    <property type="entry name" value="DUF7610"/>
</dbReference>
<name>A0AAV9AB46_ACOGR</name>
<keyword evidence="1" id="KW-1133">Transmembrane helix</keyword>
<keyword evidence="1" id="KW-0472">Membrane</keyword>
<comment type="caution">
    <text evidence="3">The sequence shown here is derived from an EMBL/GenBank/DDBJ whole genome shotgun (WGS) entry which is preliminary data.</text>
</comment>
<evidence type="ECO:0000256" key="1">
    <source>
        <dbReference type="SAM" id="Phobius"/>
    </source>
</evidence>
<proteinExistence type="predicted"/>
<accession>A0AAV9AB46</accession>
<gene>
    <name evidence="3" type="ORF">QJS04_geneDACA021661</name>
</gene>
<reference evidence="3" key="2">
    <citation type="submission" date="2023-06" db="EMBL/GenBank/DDBJ databases">
        <authorList>
            <person name="Ma L."/>
            <person name="Liu K.-W."/>
            <person name="Li Z."/>
            <person name="Hsiao Y.-Y."/>
            <person name="Qi Y."/>
            <person name="Fu T."/>
            <person name="Tang G."/>
            <person name="Zhang D."/>
            <person name="Sun W.-H."/>
            <person name="Liu D.-K."/>
            <person name="Li Y."/>
            <person name="Chen G.-Z."/>
            <person name="Liu X.-D."/>
            <person name="Liao X.-Y."/>
            <person name="Jiang Y.-T."/>
            <person name="Yu X."/>
            <person name="Hao Y."/>
            <person name="Huang J."/>
            <person name="Zhao X.-W."/>
            <person name="Ke S."/>
            <person name="Chen Y.-Y."/>
            <person name="Wu W.-L."/>
            <person name="Hsu J.-L."/>
            <person name="Lin Y.-F."/>
            <person name="Huang M.-D."/>
            <person name="Li C.-Y."/>
            <person name="Huang L."/>
            <person name="Wang Z.-W."/>
            <person name="Zhao X."/>
            <person name="Zhong W.-Y."/>
            <person name="Peng D.-H."/>
            <person name="Ahmad S."/>
            <person name="Lan S."/>
            <person name="Zhang J.-S."/>
            <person name="Tsai W.-C."/>
            <person name="Van De Peer Y."/>
            <person name="Liu Z.-J."/>
        </authorList>
    </citation>
    <scope>NUCLEOTIDE SEQUENCE</scope>
    <source>
        <strain evidence="3">SCP</strain>
        <tissue evidence="3">Leaves</tissue>
    </source>
</reference>
<keyword evidence="1" id="KW-0812">Transmembrane</keyword>
<dbReference type="EMBL" id="JAUJYN010000010">
    <property type="protein sequence ID" value="KAK1261541.1"/>
    <property type="molecule type" value="Genomic_DNA"/>
</dbReference>
<reference evidence="3" key="1">
    <citation type="journal article" date="2023" name="Nat. Commun.">
        <title>Diploid and tetraploid genomes of Acorus and the evolution of monocots.</title>
        <authorList>
            <person name="Ma L."/>
            <person name="Liu K.W."/>
            <person name="Li Z."/>
            <person name="Hsiao Y.Y."/>
            <person name="Qi Y."/>
            <person name="Fu T."/>
            <person name="Tang G.D."/>
            <person name="Zhang D."/>
            <person name="Sun W.H."/>
            <person name="Liu D.K."/>
            <person name="Li Y."/>
            <person name="Chen G.Z."/>
            <person name="Liu X.D."/>
            <person name="Liao X.Y."/>
            <person name="Jiang Y.T."/>
            <person name="Yu X."/>
            <person name="Hao Y."/>
            <person name="Huang J."/>
            <person name="Zhao X.W."/>
            <person name="Ke S."/>
            <person name="Chen Y.Y."/>
            <person name="Wu W.L."/>
            <person name="Hsu J.L."/>
            <person name="Lin Y.F."/>
            <person name="Huang M.D."/>
            <person name="Li C.Y."/>
            <person name="Huang L."/>
            <person name="Wang Z.W."/>
            <person name="Zhao X."/>
            <person name="Zhong W.Y."/>
            <person name="Peng D.H."/>
            <person name="Ahmad S."/>
            <person name="Lan S."/>
            <person name="Zhang J.S."/>
            <person name="Tsai W.C."/>
            <person name="Van de Peer Y."/>
            <person name="Liu Z.J."/>
        </authorList>
    </citation>
    <scope>NUCLEOTIDE SEQUENCE</scope>
    <source>
        <strain evidence="3">SCP</strain>
    </source>
</reference>
<sequence>MKVTYNVLQKNMEELEGRFEELFVRSLVETVSEDSKTIIDINQRLKFIKHLLSAEKETHPETPQRLRHVNDRFSALEQRFYEWCDHGTLVHDVDALSNCSCTSSCFKGEDDHGGSAGSEGEILEGFVPLVAEEGKVVEEVKVGERRPRWWQWVDHWRGSGVGAVVVMVAVALIVLVIVKLNCVPHDGYDKIPNGQNNVASMIVKQLP</sequence>
<keyword evidence="4" id="KW-1185">Reference proteome</keyword>
<dbReference type="Proteomes" id="UP001179952">
    <property type="component" value="Unassembled WGS sequence"/>
</dbReference>
<evidence type="ECO:0000313" key="3">
    <source>
        <dbReference type="EMBL" id="KAK1261541.1"/>
    </source>
</evidence>
<feature type="domain" description="DUF7610" evidence="2">
    <location>
        <begin position="8"/>
        <end position="86"/>
    </location>
</feature>
<protein>
    <recommendedName>
        <fullName evidence="2">DUF7610 domain-containing protein</fullName>
    </recommendedName>
</protein>
<evidence type="ECO:0000313" key="4">
    <source>
        <dbReference type="Proteomes" id="UP001179952"/>
    </source>
</evidence>
<feature type="transmembrane region" description="Helical" evidence="1">
    <location>
        <begin position="156"/>
        <end position="178"/>
    </location>
</feature>
<organism evidence="3 4">
    <name type="scientific">Acorus gramineus</name>
    <name type="common">Dwarf sweet flag</name>
    <dbReference type="NCBI Taxonomy" id="55184"/>
    <lineage>
        <taxon>Eukaryota</taxon>
        <taxon>Viridiplantae</taxon>
        <taxon>Streptophyta</taxon>
        <taxon>Embryophyta</taxon>
        <taxon>Tracheophyta</taxon>
        <taxon>Spermatophyta</taxon>
        <taxon>Magnoliopsida</taxon>
        <taxon>Liliopsida</taxon>
        <taxon>Acoraceae</taxon>
        <taxon>Acorus</taxon>
    </lineage>
</organism>
<evidence type="ECO:0000259" key="2">
    <source>
        <dbReference type="Pfam" id="PF24583"/>
    </source>
</evidence>